<keyword evidence="5" id="KW-0812">Transmembrane</keyword>
<keyword evidence="6 11" id="KW-0732">Signal</keyword>
<name>A0ABX2EU92_9BURK</name>
<dbReference type="CDD" id="cd00342">
    <property type="entry name" value="gram_neg_porins"/>
    <property type="match status" value="1"/>
</dbReference>
<protein>
    <submittedName>
        <fullName evidence="13">Porin</fullName>
    </submittedName>
</protein>
<evidence type="ECO:0000256" key="3">
    <source>
        <dbReference type="ARBA" id="ARBA00022448"/>
    </source>
</evidence>
<sequence length="372" mass="39687">MRPRQLPLHAATAMALSLATGAAWAQSSVNVSGYLSLGVIHKTGGPTQLSTIERSSLVFSGTEDLGGGLAATFRLSHRFDLDTGTVEAGDTIRPFWKGESTVGLKGSFGAIRFGRALTPLWAHTWTPDPWYGFNRVASQQWWLLAPDYLSDPMAGQGPGGGLGGDYARINNGVFYDSPTLGGFRVHLAGAIEKRQGDLTRNFGGILKYDQGSLNLFAVAEQNSQKDKVYYLGGAYQLDKLGLGAWYSHGKLNPAGAVYGPAWTNWAGASNPTTKRSAAAINASYSIGLGSVRAGWGKDFQGSTSYFNYVGATFANAGTGYSGPSTMISAGYLYNLSKRTSVFTDVARVRWAFVDDNGRRGVTGMDLGITHSF</sequence>
<evidence type="ECO:0000256" key="10">
    <source>
        <dbReference type="ARBA" id="ARBA00023237"/>
    </source>
</evidence>
<evidence type="ECO:0000259" key="12">
    <source>
        <dbReference type="Pfam" id="PF13609"/>
    </source>
</evidence>
<keyword evidence="4" id="KW-1134">Transmembrane beta strand</keyword>
<keyword evidence="3" id="KW-0813">Transport</keyword>
<evidence type="ECO:0000256" key="2">
    <source>
        <dbReference type="ARBA" id="ARBA00011233"/>
    </source>
</evidence>
<dbReference type="PANTHER" id="PTHR34501:SF9">
    <property type="entry name" value="MAJOR OUTER MEMBRANE PROTEIN P.IA"/>
    <property type="match status" value="1"/>
</dbReference>
<evidence type="ECO:0000256" key="9">
    <source>
        <dbReference type="ARBA" id="ARBA00023136"/>
    </source>
</evidence>
<feature type="chain" id="PRO_5045696979" evidence="11">
    <location>
        <begin position="26"/>
        <end position="372"/>
    </location>
</feature>
<evidence type="ECO:0000256" key="8">
    <source>
        <dbReference type="ARBA" id="ARBA00023114"/>
    </source>
</evidence>
<keyword evidence="8" id="KW-0626">Porin</keyword>
<proteinExistence type="predicted"/>
<evidence type="ECO:0000256" key="6">
    <source>
        <dbReference type="ARBA" id="ARBA00022729"/>
    </source>
</evidence>
<keyword evidence="10" id="KW-0998">Cell outer membrane</keyword>
<comment type="subcellular location">
    <subcellularLocation>
        <location evidence="1">Cell outer membrane</location>
        <topology evidence="1">Multi-pass membrane protein</topology>
    </subcellularLocation>
</comment>
<dbReference type="Pfam" id="PF13609">
    <property type="entry name" value="Porin_4"/>
    <property type="match status" value="1"/>
</dbReference>
<keyword evidence="9" id="KW-0472">Membrane</keyword>
<keyword evidence="14" id="KW-1185">Reference proteome</keyword>
<dbReference type="InterPro" id="IPR050298">
    <property type="entry name" value="Gram-neg_bact_OMP"/>
</dbReference>
<feature type="signal peptide" evidence="11">
    <location>
        <begin position="1"/>
        <end position="25"/>
    </location>
</feature>
<evidence type="ECO:0000256" key="4">
    <source>
        <dbReference type="ARBA" id="ARBA00022452"/>
    </source>
</evidence>
<reference evidence="13 14" key="1">
    <citation type="submission" date="2020-05" db="EMBL/GenBank/DDBJ databases">
        <title>Aquincola sp. isolate from soil.</title>
        <authorList>
            <person name="Han J."/>
            <person name="Kim D.-U."/>
        </authorList>
    </citation>
    <scope>NUCLEOTIDE SEQUENCE [LARGE SCALE GENOMIC DNA]</scope>
    <source>
        <strain evidence="13 14">S2</strain>
    </source>
</reference>
<organism evidence="13 14">
    <name type="scientific">Pseudaquabacterium terrae</name>
    <dbReference type="NCBI Taxonomy" id="2732868"/>
    <lineage>
        <taxon>Bacteria</taxon>
        <taxon>Pseudomonadati</taxon>
        <taxon>Pseudomonadota</taxon>
        <taxon>Betaproteobacteria</taxon>
        <taxon>Burkholderiales</taxon>
        <taxon>Sphaerotilaceae</taxon>
        <taxon>Pseudaquabacterium</taxon>
    </lineage>
</organism>
<keyword evidence="7" id="KW-0406">Ion transport</keyword>
<feature type="domain" description="Porin" evidence="12">
    <location>
        <begin position="11"/>
        <end position="349"/>
    </location>
</feature>
<dbReference type="Proteomes" id="UP000737171">
    <property type="component" value="Unassembled WGS sequence"/>
</dbReference>
<evidence type="ECO:0000313" key="13">
    <source>
        <dbReference type="EMBL" id="NRF72317.1"/>
    </source>
</evidence>
<evidence type="ECO:0000256" key="7">
    <source>
        <dbReference type="ARBA" id="ARBA00023065"/>
    </source>
</evidence>
<accession>A0ABX2EU92</accession>
<dbReference type="SUPFAM" id="SSF56935">
    <property type="entry name" value="Porins"/>
    <property type="match status" value="1"/>
</dbReference>
<dbReference type="InterPro" id="IPR033900">
    <property type="entry name" value="Gram_neg_porin_domain"/>
</dbReference>
<evidence type="ECO:0000256" key="1">
    <source>
        <dbReference type="ARBA" id="ARBA00004571"/>
    </source>
</evidence>
<evidence type="ECO:0000313" key="14">
    <source>
        <dbReference type="Proteomes" id="UP000737171"/>
    </source>
</evidence>
<gene>
    <name evidence="13" type="ORF">HLB44_35600</name>
</gene>
<dbReference type="EMBL" id="JABRWJ010000022">
    <property type="protein sequence ID" value="NRF72317.1"/>
    <property type="molecule type" value="Genomic_DNA"/>
</dbReference>
<evidence type="ECO:0000256" key="5">
    <source>
        <dbReference type="ARBA" id="ARBA00022692"/>
    </source>
</evidence>
<dbReference type="PANTHER" id="PTHR34501">
    <property type="entry name" value="PROTEIN YDDL-RELATED"/>
    <property type="match status" value="1"/>
</dbReference>
<comment type="subunit">
    <text evidence="2">Homotrimer.</text>
</comment>
<dbReference type="InterPro" id="IPR023614">
    <property type="entry name" value="Porin_dom_sf"/>
</dbReference>
<evidence type="ECO:0000256" key="11">
    <source>
        <dbReference type="SAM" id="SignalP"/>
    </source>
</evidence>
<dbReference type="Gene3D" id="2.40.160.10">
    <property type="entry name" value="Porin"/>
    <property type="match status" value="1"/>
</dbReference>
<dbReference type="RefSeq" id="WP_173135308.1">
    <property type="nucleotide sequence ID" value="NZ_JABRWJ010000022.1"/>
</dbReference>
<comment type="caution">
    <text evidence="13">The sequence shown here is derived from an EMBL/GenBank/DDBJ whole genome shotgun (WGS) entry which is preliminary data.</text>
</comment>